<evidence type="ECO:0000259" key="2">
    <source>
        <dbReference type="PROSITE" id="PS50011"/>
    </source>
</evidence>
<feature type="domain" description="Protein kinase" evidence="2">
    <location>
        <begin position="2"/>
        <end position="280"/>
    </location>
</feature>
<dbReference type="PANTHER" id="PTHR12984:SF3">
    <property type="entry name" value="N-TERMINAL KINASE-LIKE PROTEIN"/>
    <property type="match status" value="1"/>
</dbReference>
<dbReference type="GO" id="GO:0005524">
    <property type="term" value="F:ATP binding"/>
    <property type="evidence" value="ECO:0007669"/>
    <property type="project" value="InterPro"/>
</dbReference>
<dbReference type="Gene3D" id="1.25.10.10">
    <property type="entry name" value="Leucine-rich Repeat Variant"/>
    <property type="match status" value="2"/>
</dbReference>
<proteinExistence type="predicted"/>
<name>A0AAV9IRF4_CYACA</name>
<dbReference type="InterPro" id="IPR001245">
    <property type="entry name" value="Ser-Thr/Tyr_kinase_cat_dom"/>
</dbReference>
<dbReference type="InterPro" id="IPR011009">
    <property type="entry name" value="Kinase-like_dom_sf"/>
</dbReference>
<dbReference type="PANTHER" id="PTHR12984">
    <property type="entry name" value="SCY1-RELATED S/T PROTEIN KINASE-LIKE"/>
    <property type="match status" value="1"/>
</dbReference>
<protein>
    <recommendedName>
        <fullName evidence="2">Protein kinase domain-containing protein</fullName>
    </recommendedName>
</protein>
<keyword evidence="4" id="KW-1185">Reference proteome</keyword>
<dbReference type="SUPFAM" id="SSF56112">
    <property type="entry name" value="Protein kinase-like (PK-like)"/>
    <property type="match status" value="1"/>
</dbReference>
<organism evidence="3 4">
    <name type="scientific">Cyanidium caldarium</name>
    <name type="common">Red alga</name>
    <dbReference type="NCBI Taxonomy" id="2771"/>
    <lineage>
        <taxon>Eukaryota</taxon>
        <taxon>Rhodophyta</taxon>
        <taxon>Bangiophyceae</taxon>
        <taxon>Cyanidiales</taxon>
        <taxon>Cyanidiaceae</taxon>
        <taxon>Cyanidium</taxon>
    </lineage>
</organism>
<gene>
    <name evidence="3" type="ORF">CDCA_CDCA03G0863</name>
</gene>
<dbReference type="Gene3D" id="1.10.510.10">
    <property type="entry name" value="Transferase(Phosphotransferase) domain 1"/>
    <property type="match status" value="1"/>
</dbReference>
<dbReference type="InterPro" id="IPR016024">
    <property type="entry name" value="ARM-type_fold"/>
</dbReference>
<evidence type="ECO:0000256" key="1">
    <source>
        <dbReference type="SAM" id="MobiDB-lite"/>
    </source>
</evidence>
<dbReference type="InterPro" id="IPR051177">
    <property type="entry name" value="CIK-Related_Protein"/>
</dbReference>
<evidence type="ECO:0000313" key="4">
    <source>
        <dbReference type="Proteomes" id="UP001301350"/>
    </source>
</evidence>
<evidence type="ECO:0000313" key="3">
    <source>
        <dbReference type="EMBL" id="KAK4534838.1"/>
    </source>
</evidence>
<sequence length="813" mass="87362">MNSLLRLIGKDTAKFGYEVQRPLPLDDPAGVWSVHDARRKSDGAATTVFIFDSKRVGPYPGGKQLLARNGLQRLKTVRHPDILKYLDAYESPSGSGADMIYLATEAAVPLQHLLRTAPQALTRDALLWGLFGVARALRFIHQEMHCVHARLSPATVFVTPGGDWKLGGLELLTEQRHLDRLQSGLSLQMDPYLPPEATRGHWQALQSAPVHALDAWAFGCLLYEVFSGGKYAAPEELQNTAPLPKVLVPLYQRFLAADASRRAPVSILCDDEQLLAVPFLKMNLFLENLPLRESWERESFLKRLAAQLDTLPDAFCVHKAMPLLCQQLDLGIGGSVAVELVFRLAERVTAPEELRTRLVIPHIAQWLTGNDLTVRARVLQSMERVLGCADRDTVNQRLFPALCVNMTGAAASTSGNGVLGAFGSSSTPASATASTASLPPPPQLRDLAVQVATAMAPSLTERNLNSVLMGQLAKLQVDQEPAIRTNTTVCLGKLAHLLNTATRRKILVPAFSRALKDPFGPARCAGLQAFEATAALYSAEEVTQRVLPAVCTALSDADIEVRGHAFRVLEALVARLREQHERDVRAAEAERRIGAVSHVTAVSSGEGRPGTTATPPSVSSASVSASASWSFASLASTLVDSMAGSQREAAAKARARGTSADGIGNASLEMMHSGASGERVSAGDTAAPVRMAPRVPSGNSAALWETALQEELQSSRESGRTAAVPMRTNPMDEDEEEDAWEEAVPTTHQTPLNTHGSQPERPRTATASTATAEDDWSRLLTAAATAASNPASGTDTRRRNAAARLGATRRRPT</sequence>
<dbReference type="PROSITE" id="PS50011">
    <property type="entry name" value="PROTEIN_KINASE_DOM"/>
    <property type="match status" value="1"/>
</dbReference>
<dbReference type="Pfam" id="PF23227">
    <property type="entry name" value="HEAT_MROH2B_C"/>
    <property type="match status" value="1"/>
</dbReference>
<dbReference type="SUPFAM" id="SSF48371">
    <property type="entry name" value="ARM repeat"/>
    <property type="match status" value="1"/>
</dbReference>
<feature type="compositionally biased region" description="Acidic residues" evidence="1">
    <location>
        <begin position="731"/>
        <end position="741"/>
    </location>
</feature>
<dbReference type="Pfam" id="PF07714">
    <property type="entry name" value="PK_Tyr_Ser-Thr"/>
    <property type="match status" value="1"/>
</dbReference>
<feature type="region of interest" description="Disordered" evidence="1">
    <location>
        <begin position="710"/>
        <end position="813"/>
    </location>
</feature>
<dbReference type="InterPro" id="IPR000719">
    <property type="entry name" value="Prot_kinase_dom"/>
</dbReference>
<reference evidence="3 4" key="1">
    <citation type="submission" date="2022-07" db="EMBL/GenBank/DDBJ databases">
        <title>Genome-wide signatures of adaptation to extreme environments.</title>
        <authorList>
            <person name="Cho C.H."/>
            <person name="Yoon H.S."/>
        </authorList>
    </citation>
    <scope>NUCLEOTIDE SEQUENCE [LARGE SCALE GENOMIC DNA]</scope>
    <source>
        <strain evidence="3 4">DBV 063 E5</strain>
    </source>
</reference>
<dbReference type="InterPro" id="IPR055406">
    <property type="entry name" value="HEAT_Maestro"/>
</dbReference>
<dbReference type="Gene3D" id="3.30.200.20">
    <property type="entry name" value="Phosphorylase Kinase, domain 1"/>
    <property type="match status" value="1"/>
</dbReference>
<dbReference type="Proteomes" id="UP001301350">
    <property type="component" value="Unassembled WGS sequence"/>
</dbReference>
<dbReference type="SMART" id="SM00220">
    <property type="entry name" value="S_TKc"/>
    <property type="match status" value="1"/>
</dbReference>
<accession>A0AAV9IRF4</accession>
<dbReference type="AlphaFoldDB" id="A0AAV9IRF4"/>
<feature type="compositionally biased region" description="Polar residues" evidence="1">
    <location>
        <begin position="746"/>
        <end position="757"/>
    </location>
</feature>
<dbReference type="InterPro" id="IPR011989">
    <property type="entry name" value="ARM-like"/>
</dbReference>
<dbReference type="EMBL" id="JANCYW010000003">
    <property type="protein sequence ID" value="KAK4534838.1"/>
    <property type="molecule type" value="Genomic_DNA"/>
</dbReference>
<dbReference type="GO" id="GO:0004672">
    <property type="term" value="F:protein kinase activity"/>
    <property type="evidence" value="ECO:0007669"/>
    <property type="project" value="InterPro"/>
</dbReference>
<comment type="caution">
    <text evidence="3">The sequence shown here is derived from an EMBL/GenBank/DDBJ whole genome shotgun (WGS) entry which is preliminary data.</text>
</comment>